<keyword evidence="4 10" id="KW-0732">Signal</keyword>
<dbReference type="PANTHER" id="PTHR23130:SF171">
    <property type="entry name" value="OS01G0895300 PROTEIN"/>
    <property type="match status" value="1"/>
</dbReference>
<dbReference type="SMART" id="SM00665">
    <property type="entry name" value="B561"/>
    <property type="match status" value="1"/>
</dbReference>
<feature type="signal peptide" evidence="10">
    <location>
        <begin position="1"/>
        <end position="22"/>
    </location>
</feature>
<evidence type="ECO:0000256" key="8">
    <source>
        <dbReference type="SAM" id="MobiDB-lite"/>
    </source>
</evidence>
<keyword evidence="7 9" id="KW-0472">Membrane</keyword>
<comment type="subcellular location">
    <subcellularLocation>
        <location evidence="1">Membrane</location>
    </subcellularLocation>
</comment>
<feature type="region of interest" description="Disordered" evidence="8">
    <location>
        <begin position="752"/>
        <end position="831"/>
    </location>
</feature>
<dbReference type="AlphaFoldDB" id="A0A835XWD5"/>
<keyword evidence="5" id="KW-0249">Electron transport</keyword>
<feature type="transmembrane region" description="Helical" evidence="9">
    <location>
        <begin position="658"/>
        <end position="676"/>
    </location>
</feature>
<keyword evidence="6 9" id="KW-1133">Transmembrane helix</keyword>
<dbReference type="PRINTS" id="PR01217">
    <property type="entry name" value="PRICHEXTENSN"/>
</dbReference>
<evidence type="ECO:0000313" key="14">
    <source>
        <dbReference type="Proteomes" id="UP000612055"/>
    </source>
</evidence>
<dbReference type="InterPro" id="IPR005018">
    <property type="entry name" value="DOMON_domain"/>
</dbReference>
<dbReference type="SMART" id="SM00664">
    <property type="entry name" value="DoH"/>
    <property type="match status" value="1"/>
</dbReference>
<evidence type="ECO:0000256" key="5">
    <source>
        <dbReference type="ARBA" id="ARBA00022982"/>
    </source>
</evidence>
<feature type="transmembrane region" description="Helical" evidence="9">
    <location>
        <begin position="615"/>
        <end position="638"/>
    </location>
</feature>
<proteinExistence type="predicted"/>
<gene>
    <name evidence="13" type="ORF">HYH03_010486</name>
</gene>
<evidence type="ECO:0008006" key="15">
    <source>
        <dbReference type="Google" id="ProtNLM"/>
    </source>
</evidence>
<evidence type="ECO:0000256" key="4">
    <source>
        <dbReference type="ARBA" id="ARBA00022729"/>
    </source>
</evidence>
<organism evidence="13 14">
    <name type="scientific">Edaphochlamys debaryana</name>
    <dbReference type="NCBI Taxonomy" id="47281"/>
    <lineage>
        <taxon>Eukaryota</taxon>
        <taxon>Viridiplantae</taxon>
        <taxon>Chlorophyta</taxon>
        <taxon>core chlorophytes</taxon>
        <taxon>Chlorophyceae</taxon>
        <taxon>CS clade</taxon>
        <taxon>Chlamydomonadales</taxon>
        <taxon>Chlamydomonadales incertae sedis</taxon>
        <taxon>Edaphochlamys</taxon>
    </lineage>
</organism>
<feature type="domain" description="DOMON" evidence="11">
    <location>
        <begin position="378"/>
        <end position="506"/>
    </location>
</feature>
<protein>
    <recommendedName>
        <fullName evidence="15">Cytochrome b561 domain-containing protein</fullName>
    </recommendedName>
</protein>
<evidence type="ECO:0000259" key="11">
    <source>
        <dbReference type="PROSITE" id="PS50836"/>
    </source>
</evidence>
<evidence type="ECO:0000256" key="7">
    <source>
        <dbReference type="ARBA" id="ARBA00023136"/>
    </source>
</evidence>
<feature type="region of interest" description="Disordered" evidence="8">
    <location>
        <begin position="233"/>
        <end position="338"/>
    </location>
</feature>
<accession>A0A835XWD5</accession>
<feature type="region of interest" description="Disordered" evidence="8">
    <location>
        <begin position="496"/>
        <end position="517"/>
    </location>
</feature>
<keyword evidence="2" id="KW-0813">Transport</keyword>
<evidence type="ECO:0000256" key="2">
    <source>
        <dbReference type="ARBA" id="ARBA00022448"/>
    </source>
</evidence>
<evidence type="ECO:0000313" key="13">
    <source>
        <dbReference type="EMBL" id="KAG2491039.1"/>
    </source>
</evidence>
<dbReference type="InterPro" id="IPR006593">
    <property type="entry name" value="Cyt_b561/ferric_Rdtase_TM"/>
</dbReference>
<dbReference type="PROSITE" id="PS50836">
    <property type="entry name" value="DOMON"/>
    <property type="match status" value="1"/>
</dbReference>
<feature type="transmembrane region" description="Helical" evidence="9">
    <location>
        <begin position="724"/>
        <end position="745"/>
    </location>
</feature>
<feature type="compositionally biased region" description="Pro residues" evidence="8">
    <location>
        <begin position="311"/>
        <end position="333"/>
    </location>
</feature>
<name>A0A835XWD5_9CHLO</name>
<dbReference type="Gene3D" id="1.20.120.1770">
    <property type="match status" value="1"/>
</dbReference>
<evidence type="ECO:0000256" key="1">
    <source>
        <dbReference type="ARBA" id="ARBA00004370"/>
    </source>
</evidence>
<feature type="transmembrane region" description="Helical" evidence="9">
    <location>
        <begin position="688"/>
        <end position="712"/>
    </location>
</feature>
<comment type="caution">
    <text evidence="13">The sequence shown here is derived from an EMBL/GenBank/DDBJ whole genome shotgun (WGS) entry which is preliminary data.</text>
</comment>
<dbReference type="GO" id="GO:0016020">
    <property type="term" value="C:membrane"/>
    <property type="evidence" value="ECO:0007669"/>
    <property type="project" value="UniProtKB-SubCell"/>
</dbReference>
<evidence type="ECO:0000259" key="12">
    <source>
        <dbReference type="PROSITE" id="PS50939"/>
    </source>
</evidence>
<dbReference type="Proteomes" id="UP000612055">
    <property type="component" value="Unassembled WGS sequence"/>
</dbReference>
<dbReference type="CDD" id="cd09631">
    <property type="entry name" value="DOMON_DOH"/>
    <property type="match status" value="1"/>
</dbReference>
<sequence>MRLPAPPLLLALLALGLGGAQAYPKYWYSPQAQEEDLGLALPPVACDQQPQGPAPWEGSPHGSPEADGSISFGFTAPGGAAISRLCPGAAYNLTVGRLRAVAGAGQRAVSGWSQEPLSLPGRRLALLTAEAQPPSAPGPAFTAPEPTPGCPSRLDLGGSRRGGLRAAFEAALEVPCGAAGATLRFAVTAAGLGSAVGWASASASLPVEGRGSAELAPGGACAAAAAACGLAPAAPAPPAQRPPAAALPLPPPPPASNAPPSSRPLPPPAPEKPPPPPPIRSAPAPPPMPPPKPPALETPPGLPPASLQAEGPPPPSAAPSAAPEPPPEAPAPEAPAGACTPSPLGYQCTSVQGKVTLHWSINTASAPWGPSNPCNLASPRVLTSDVLSSKGVLHMAVQGDMGGYVGLGFASAPGRMAGADIVLGWGGGGGGGGGRAPYTGTFHTEVMTGDSYLSEEQERTGDADWAYDKAVVTNGAVTTLCFSRLLQEPRATASPDLRAAVGGAAGGPQGPGPTKRRRRLLQEPAPSTGGGRLSLIWAVAPWARLQSHRPGDSGGVLLDAGSGAGQGAGGGGGGAWVAAHGALMAATWCLLLPLGTLLPAHRWVFRGASVRGKAVWFLGHVACQWLGLAALAAGAAIAFARLGAPPPLDGAHRAHRPLGIAVLALAGAQALGAHALRPPPGARHRRLWAVAHAVLGRSTLALGVANVFIGIVVVHHSGGLGAGYAVWAAPCAAALGTLLLLDLALRLLRPREPPKDPAAPGGPTTPGYAMPPPDDAFEAIGSDGGKGPGLPNGQAPGDHNGLQGQVPGREAGDGGRWHFTAEPAGASAMRA</sequence>
<feature type="region of interest" description="Disordered" evidence="8">
    <location>
        <begin position="43"/>
        <end position="70"/>
    </location>
</feature>
<feature type="domain" description="Cytochrome b561" evidence="12">
    <location>
        <begin position="542"/>
        <end position="749"/>
    </location>
</feature>
<dbReference type="PANTHER" id="PTHR23130">
    <property type="entry name" value="CYTOCHROME B561 AND DOMON DOMAIN-CONTAINING PROTEIN"/>
    <property type="match status" value="1"/>
</dbReference>
<evidence type="ECO:0000256" key="9">
    <source>
        <dbReference type="SAM" id="Phobius"/>
    </source>
</evidence>
<keyword evidence="14" id="KW-1185">Reference proteome</keyword>
<keyword evidence="3 9" id="KW-0812">Transmembrane</keyword>
<dbReference type="InterPro" id="IPR045266">
    <property type="entry name" value="DOH_DOMON"/>
</dbReference>
<evidence type="ECO:0000256" key="10">
    <source>
        <dbReference type="SAM" id="SignalP"/>
    </source>
</evidence>
<feature type="transmembrane region" description="Helical" evidence="9">
    <location>
        <begin position="575"/>
        <end position="594"/>
    </location>
</feature>
<dbReference type="PROSITE" id="PS50939">
    <property type="entry name" value="CYTOCHROME_B561"/>
    <property type="match status" value="1"/>
</dbReference>
<evidence type="ECO:0000256" key="3">
    <source>
        <dbReference type="ARBA" id="ARBA00022692"/>
    </source>
</evidence>
<dbReference type="EMBL" id="JAEHOE010000056">
    <property type="protein sequence ID" value="KAG2491039.1"/>
    <property type="molecule type" value="Genomic_DNA"/>
</dbReference>
<feature type="compositionally biased region" description="Pro residues" evidence="8">
    <location>
        <begin position="248"/>
        <end position="303"/>
    </location>
</feature>
<feature type="compositionally biased region" description="Low complexity" evidence="8">
    <location>
        <begin position="758"/>
        <end position="768"/>
    </location>
</feature>
<evidence type="ECO:0000256" key="6">
    <source>
        <dbReference type="ARBA" id="ARBA00022989"/>
    </source>
</evidence>
<reference evidence="13" key="1">
    <citation type="journal article" date="2020" name="bioRxiv">
        <title>Comparative genomics of Chlamydomonas.</title>
        <authorList>
            <person name="Craig R.J."/>
            <person name="Hasan A.R."/>
            <person name="Ness R.W."/>
            <person name="Keightley P.D."/>
        </authorList>
    </citation>
    <scope>NUCLEOTIDE SEQUENCE</scope>
    <source>
        <strain evidence="13">CCAP 11/70</strain>
    </source>
</reference>
<dbReference type="OrthoDB" id="19261at2759"/>
<feature type="chain" id="PRO_5032765420" description="Cytochrome b561 domain-containing protein" evidence="10">
    <location>
        <begin position="23"/>
        <end position="831"/>
    </location>
</feature>